<name>A0A8H4VZS7_9HELO</name>
<gene>
    <name evidence="2" type="ORF">G7Y89_g11851</name>
</gene>
<feature type="compositionally biased region" description="Low complexity" evidence="1">
    <location>
        <begin position="68"/>
        <end position="80"/>
    </location>
</feature>
<proteinExistence type="predicted"/>
<evidence type="ECO:0000313" key="2">
    <source>
        <dbReference type="EMBL" id="KAF4626310.1"/>
    </source>
</evidence>
<dbReference type="AlphaFoldDB" id="A0A8H4VZS7"/>
<dbReference type="EMBL" id="JAAMPI010001178">
    <property type="protein sequence ID" value="KAF4626310.1"/>
    <property type="molecule type" value="Genomic_DNA"/>
</dbReference>
<reference evidence="2 3" key="1">
    <citation type="submission" date="2020-03" db="EMBL/GenBank/DDBJ databases">
        <title>Draft Genome Sequence of Cudoniella acicularis.</title>
        <authorList>
            <person name="Buettner E."/>
            <person name="Kellner H."/>
        </authorList>
    </citation>
    <scope>NUCLEOTIDE SEQUENCE [LARGE SCALE GENOMIC DNA]</scope>
    <source>
        <strain evidence="2 3">DSM 108380</strain>
    </source>
</reference>
<sequence length="263" mass="29702">MFEHFTFGAHAHAQSHEDDAAPSPTDTSFPSPISPQSFPFQWEEASQTGINDIVHKLSNSSLTHHESAQQSPWQSQLPSPYFDHDPFTEEEMSFVSTTRGMARVRCGHSSLPIPSRKETVASRRMQRQLNVQLQTCSSHVRDINALVEDMIVSNSQCNLQKSTKSYPLSPPSDELVIDPMEFTGNKSNIYEDEGFSEMEDPVLLMKEEISLRRASTPSGIRKHNGIRYRASAECVGNPTTVNSRMKVRSVPRMRRREVLAVRK</sequence>
<dbReference type="OrthoDB" id="3910171at2759"/>
<dbReference type="Proteomes" id="UP000566819">
    <property type="component" value="Unassembled WGS sequence"/>
</dbReference>
<organism evidence="2 3">
    <name type="scientific">Cudoniella acicularis</name>
    <dbReference type="NCBI Taxonomy" id="354080"/>
    <lineage>
        <taxon>Eukaryota</taxon>
        <taxon>Fungi</taxon>
        <taxon>Dikarya</taxon>
        <taxon>Ascomycota</taxon>
        <taxon>Pezizomycotina</taxon>
        <taxon>Leotiomycetes</taxon>
        <taxon>Helotiales</taxon>
        <taxon>Tricladiaceae</taxon>
        <taxon>Cudoniella</taxon>
    </lineage>
</organism>
<feature type="region of interest" description="Disordered" evidence="1">
    <location>
        <begin position="7"/>
        <end position="38"/>
    </location>
</feature>
<feature type="compositionally biased region" description="Low complexity" evidence="1">
    <location>
        <begin position="28"/>
        <end position="38"/>
    </location>
</feature>
<protein>
    <submittedName>
        <fullName evidence="2">Uncharacterized protein</fullName>
    </submittedName>
</protein>
<evidence type="ECO:0000256" key="1">
    <source>
        <dbReference type="SAM" id="MobiDB-lite"/>
    </source>
</evidence>
<accession>A0A8H4VZS7</accession>
<keyword evidence="3" id="KW-1185">Reference proteome</keyword>
<evidence type="ECO:0000313" key="3">
    <source>
        <dbReference type="Proteomes" id="UP000566819"/>
    </source>
</evidence>
<comment type="caution">
    <text evidence="2">The sequence shown here is derived from an EMBL/GenBank/DDBJ whole genome shotgun (WGS) entry which is preliminary data.</text>
</comment>
<feature type="region of interest" description="Disordered" evidence="1">
    <location>
        <begin position="61"/>
        <end position="84"/>
    </location>
</feature>